<name>A0ACD3AZT2_9AGAR</name>
<dbReference type="Proteomes" id="UP000308600">
    <property type="component" value="Unassembled WGS sequence"/>
</dbReference>
<evidence type="ECO:0000313" key="2">
    <source>
        <dbReference type="Proteomes" id="UP000308600"/>
    </source>
</evidence>
<evidence type="ECO:0000313" key="1">
    <source>
        <dbReference type="EMBL" id="TFK71268.1"/>
    </source>
</evidence>
<organism evidence="1 2">
    <name type="scientific">Pluteus cervinus</name>
    <dbReference type="NCBI Taxonomy" id="181527"/>
    <lineage>
        <taxon>Eukaryota</taxon>
        <taxon>Fungi</taxon>
        <taxon>Dikarya</taxon>
        <taxon>Basidiomycota</taxon>
        <taxon>Agaricomycotina</taxon>
        <taxon>Agaricomycetes</taxon>
        <taxon>Agaricomycetidae</taxon>
        <taxon>Agaricales</taxon>
        <taxon>Pluteineae</taxon>
        <taxon>Pluteaceae</taxon>
        <taxon>Pluteus</taxon>
    </lineage>
</organism>
<accession>A0ACD3AZT2</accession>
<proteinExistence type="predicted"/>
<dbReference type="EMBL" id="ML208300">
    <property type="protein sequence ID" value="TFK71268.1"/>
    <property type="molecule type" value="Genomic_DNA"/>
</dbReference>
<reference evidence="1 2" key="1">
    <citation type="journal article" date="2019" name="Nat. Ecol. Evol.">
        <title>Megaphylogeny resolves global patterns of mushroom evolution.</title>
        <authorList>
            <person name="Varga T."/>
            <person name="Krizsan K."/>
            <person name="Foldi C."/>
            <person name="Dima B."/>
            <person name="Sanchez-Garcia M."/>
            <person name="Sanchez-Ramirez S."/>
            <person name="Szollosi G.J."/>
            <person name="Szarkandi J.G."/>
            <person name="Papp V."/>
            <person name="Albert L."/>
            <person name="Andreopoulos W."/>
            <person name="Angelini C."/>
            <person name="Antonin V."/>
            <person name="Barry K.W."/>
            <person name="Bougher N.L."/>
            <person name="Buchanan P."/>
            <person name="Buyck B."/>
            <person name="Bense V."/>
            <person name="Catcheside P."/>
            <person name="Chovatia M."/>
            <person name="Cooper J."/>
            <person name="Damon W."/>
            <person name="Desjardin D."/>
            <person name="Finy P."/>
            <person name="Geml J."/>
            <person name="Haridas S."/>
            <person name="Hughes K."/>
            <person name="Justo A."/>
            <person name="Karasinski D."/>
            <person name="Kautmanova I."/>
            <person name="Kiss B."/>
            <person name="Kocsube S."/>
            <person name="Kotiranta H."/>
            <person name="LaButti K.M."/>
            <person name="Lechner B.E."/>
            <person name="Liimatainen K."/>
            <person name="Lipzen A."/>
            <person name="Lukacs Z."/>
            <person name="Mihaltcheva S."/>
            <person name="Morgado L.N."/>
            <person name="Niskanen T."/>
            <person name="Noordeloos M.E."/>
            <person name="Ohm R.A."/>
            <person name="Ortiz-Santana B."/>
            <person name="Ovrebo C."/>
            <person name="Racz N."/>
            <person name="Riley R."/>
            <person name="Savchenko A."/>
            <person name="Shiryaev A."/>
            <person name="Soop K."/>
            <person name="Spirin V."/>
            <person name="Szebenyi C."/>
            <person name="Tomsovsky M."/>
            <person name="Tulloss R.E."/>
            <person name="Uehling J."/>
            <person name="Grigoriev I.V."/>
            <person name="Vagvolgyi C."/>
            <person name="Papp T."/>
            <person name="Martin F.M."/>
            <person name="Miettinen O."/>
            <person name="Hibbett D.S."/>
            <person name="Nagy L.G."/>
        </authorList>
    </citation>
    <scope>NUCLEOTIDE SEQUENCE [LARGE SCALE GENOMIC DNA]</scope>
    <source>
        <strain evidence="1 2">NL-1719</strain>
    </source>
</reference>
<protein>
    <submittedName>
        <fullName evidence="1">Uncharacterized protein</fullName>
    </submittedName>
</protein>
<sequence length="538" mass="61168">MFPMAGLDDLNEDVLLHIVSFHDKWEFWDKIPFVLSRTSKPLREIFFARVWRDCTWSTWDYCSKKLKLLPDHVTPWIKHLTVRWPVNINEQDRDTYELPIGGVTQLWPILAQFQNVTTLTMLFMDMKYWAALSSTCTSLPSLISLTIKPLTIWPNKTRPLTRPTGIANLKEFRVLLPAGSPSRWAQSARREAASAADEGAVISSLIMPSIPTLELLELDGEHLPYLRINATAQCSKLRHIKLCNLQPVLADGAVLLDYFPDAPLLEELELFLHRLQGESPISLASRMERPDQLFPFLHTIKLYNPGTSDRFLRSLPANLTHLELTSSPFPVIRPFDRHAGRGAPTPYYAPGIQATRYTTPETIAYLQGQIYPNLLVLKLALRHTEEGPLTKEFANILVEACPQMATLLIHTSCPSRSNASVLVGDFASGLERCTTLKFLYAMVEWAEFENFSLSDDESDGSWRKFFMNHARLIAQKLPGLREVAFLEVRTARSGYFLYSTANGEIEKLKTGTLNLVQPFANTSNWKSDPSDWWYDPNS</sequence>
<keyword evidence="2" id="KW-1185">Reference proteome</keyword>
<gene>
    <name evidence="1" type="ORF">BDN72DRAFT_837858</name>
</gene>